<dbReference type="Gramene" id="TVU12590">
    <property type="protein sequence ID" value="TVU12590"/>
    <property type="gene ID" value="EJB05_46241"/>
</dbReference>
<dbReference type="AlphaFoldDB" id="A0A5J9TMQ3"/>
<comment type="caution">
    <text evidence="2">The sequence shown here is derived from an EMBL/GenBank/DDBJ whole genome shotgun (WGS) entry which is preliminary data.</text>
</comment>
<proteinExistence type="predicted"/>
<accession>A0A5J9TMQ3</accession>
<evidence type="ECO:0000313" key="2">
    <source>
        <dbReference type="EMBL" id="TVU12590.1"/>
    </source>
</evidence>
<organism evidence="2 3">
    <name type="scientific">Eragrostis curvula</name>
    <name type="common">weeping love grass</name>
    <dbReference type="NCBI Taxonomy" id="38414"/>
    <lineage>
        <taxon>Eukaryota</taxon>
        <taxon>Viridiplantae</taxon>
        <taxon>Streptophyta</taxon>
        <taxon>Embryophyta</taxon>
        <taxon>Tracheophyta</taxon>
        <taxon>Spermatophyta</taxon>
        <taxon>Magnoliopsida</taxon>
        <taxon>Liliopsida</taxon>
        <taxon>Poales</taxon>
        <taxon>Poaceae</taxon>
        <taxon>PACMAD clade</taxon>
        <taxon>Chloridoideae</taxon>
        <taxon>Eragrostideae</taxon>
        <taxon>Eragrostidinae</taxon>
        <taxon>Eragrostis</taxon>
    </lineage>
</organism>
<keyword evidence="1" id="KW-0472">Membrane</keyword>
<evidence type="ECO:0000313" key="3">
    <source>
        <dbReference type="Proteomes" id="UP000324897"/>
    </source>
</evidence>
<dbReference type="Proteomes" id="UP000324897">
    <property type="component" value="Chromosome 3"/>
</dbReference>
<feature type="transmembrane region" description="Helical" evidence="1">
    <location>
        <begin position="51"/>
        <end position="73"/>
    </location>
</feature>
<feature type="non-terminal residue" evidence="2">
    <location>
        <position position="90"/>
    </location>
</feature>
<keyword evidence="1" id="KW-1133">Transmembrane helix</keyword>
<feature type="transmembrane region" description="Helical" evidence="1">
    <location>
        <begin position="20"/>
        <end position="39"/>
    </location>
</feature>
<protein>
    <submittedName>
        <fullName evidence="2">Uncharacterized protein</fullName>
    </submittedName>
</protein>
<keyword evidence="3" id="KW-1185">Reference proteome</keyword>
<evidence type="ECO:0000256" key="1">
    <source>
        <dbReference type="SAM" id="Phobius"/>
    </source>
</evidence>
<name>A0A5J9TMQ3_9POAL</name>
<keyword evidence="1" id="KW-0812">Transmembrane</keyword>
<reference evidence="2 3" key="1">
    <citation type="journal article" date="2019" name="Sci. Rep.">
        <title>A high-quality genome of Eragrostis curvula grass provides insights into Poaceae evolution and supports new strategies to enhance forage quality.</title>
        <authorList>
            <person name="Carballo J."/>
            <person name="Santos B.A.C.M."/>
            <person name="Zappacosta D."/>
            <person name="Garbus I."/>
            <person name="Selva J.P."/>
            <person name="Gallo C.A."/>
            <person name="Diaz A."/>
            <person name="Albertini E."/>
            <person name="Caccamo M."/>
            <person name="Echenique V."/>
        </authorList>
    </citation>
    <scope>NUCLEOTIDE SEQUENCE [LARGE SCALE GENOMIC DNA]</scope>
    <source>
        <strain evidence="3">cv. Victoria</strain>
        <tissue evidence="2">Leaf</tissue>
    </source>
</reference>
<gene>
    <name evidence="2" type="ORF">EJB05_46241</name>
</gene>
<sequence length="90" mass="8693">MDPASSTPPAIFVDEGEAAPAPAAAAAAPAALAVLAVAPRARAAALPSRATVAKVLFVLGCATVALALFGMTLNPADPAGFLVRCKAAAP</sequence>
<dbReference type="EMBL" id="RWGY01000039">
    <property type="protein sequence ID" value="TVU12590.1"/>
    <property type="molecule type" value="Genomic_DNA"/>
</dbReference>